<dbReference type="Proteomes" id="UP000410492">
    <property type="component" value="Unassembled WGS sequence"/>
</dbReference>
<sequence>MKILSLSSPLITRGLLSINADPLRPILINYRGIPKTNSHLCDPIRVLVVPRALPLLQMLHLATRVVAAVQLLLLPQLHLLGASKHLHLHSSCLQRTLLRK</sequence>
<keyword evidence="2" id="KW-1185">Reference proteome</keyword>
<protein>
    <submittedName>
        <fullName evidence="1">Uncharacterized protein</fullName>
    </submittedName>
</protein>
<evidence type="ECO:0000313" key="1">
    <source>
        <dbReference type="EMBL" id="VEN36526.1"/>
    </source>
</evidence>
<dbReference type="EMBL" id="CAACVG010002480">
    <property type="protein sequence ID" value="VEN36526.1"/>
    <property type="molecule type" value="Genomic_DNA"/>
</dbReference>
<gene>
    <name evidence="1" type="ORF">CALMAC_LOCUS2115</name>
</gene>
<name>A0A653BNH3_CALMS</name>
<evidence type="ECO:0000313" key="2">
    <source>
        <dbReference type="Proteomes" id="UP000410492"/>
    </source>
</evidence>
<accession>A0A653BNH3</accession>
<dbReference type="AlphaFoldDB" id="A0A653BNH3"/>
<feature type="non-terminal residue" evidence="1">
    <location>
        <position position="100"/>
    </location>
</feature>
<organism evidence="1 2">
    <name type="scientific">Callosobruchus maculatus</name>
    <name type="common">Southern cowpea weevil</name>
    <name type="synonym">Pulse bruchid</name>
    <dbReference type="NCBI Taxonomy" id="64391"/>
    <lineage>
        <taxon>Eukaryota</taxon>
        <taxon>Metazoa</taxon>
        <taxon>Ecdysozoa</taxon>
        <taxon>Arthropoda</taxon>
        <taxon>Hexapoda</taxon>
        <taxon>Insecta</taxon>
        <taxon>Pterygota</taxon>
        <taxon>Neoptera</taxon>
        <taxon>Endopterygota</taxon>
        <taxon>Coleoptera</taxon>
        <taxon>Polyphaga</taxon>
        <taxon>Cucujiformia</taxon>
        <taxon>Chrysomeloidea</taxon>
        <taxon>Chrysomelidae</taxon>
        <taxon>Bruchinae</taxon>
        <taxon>Bruchini</taxon>
        <taxon>Callosobruchus</taxon>
    </lineage>
</organism>
<proteinExistence type="predicted"/>
<reference evidence="1 2" key="1">
    <citation type="submission" date="2019-01" db="EMBL/GenBank/DDBJ databases">
        <authorList>
            <person name="Sayadi A."/>
        </authorList>
    </citation>
    <scope>NUCLEOTIDE SEQUENCE [LARGE SCALE GENOMIC DNA]</scope>
</reference>